<dbReference type="Pfam" id="PF20260">
    <property type="entry name" value="PUA_4"/>
    <property type="match status" value="1"/>
</dbReference>
<organism evidence="15 16">
    <name type="scientific">Clostridium cylindrosporum DSM 605</name>
    <dbReference type="NCBI Taxonomy" id="1121307"/>
    <lineage>
        <taxon>Bacteria</taxon>
        <taxon>Bacillati</taxon>
        <taxon>Bacillota</taxon>
        <taxon>Clostridia</taxon>
        <taxon>Eubacteriales</taxon>
        <taxon>Clostridiaceae</taxon>
        <taxon>Clostridium</taxon>
    </lineage>
</organism>
<evidence type="ECO:0000256" key="1">
    <source>
        <dbReference type="ARBA" id="ARBA00004496"/>
    </source>
</evidence>
<keyword evidence="16" id="KW-1185">Reference proteome</keyword>
<dbReference type="Gene3D" id="2.40.240.20">
    <property type="entry name" value="Hypothetical PUA domain-like, domain 1"/>
    <property type="match status" value="1"/>
</dbReference>
<sequence>MHKFFVPKENINDDNILITGDDVKHIGKVLRLKLNETINISDGSGVEYICSINTIDKKEVSCRIIEKFENATESPIKITLFQGLPKSQKMDLIVQKGVEIGISEVRAVITNRVVVKTEARDISNKIERWNKISKEAAKQSGRGVILDISEPVSFKDAIDSLDEFDLAVMPYENQEGVGLKRILTEKGSEAKNIAIFIGPEGGFEEEEVEYAKEKGVYPVTLGPRILRTETAGFVASTIILYELGDMGGIR</sequence>
<dbReference type="EMBL" id="LFVU01000027">
    <property type="protein sequence ID" value="KMT21645.1"/>
    <property type="molecule type" value="Genomic_DNA"/>
</dbReference>
<keyword evidence="6 12" id="KW-0698">rRNA processing</keyword>
<dbReference type="RefSeq" id="WP_048571062.1">
    <property type="nucleotide sequence ID" value="NZ_LFVU01000027.1"/>
</dbReference>
<keyword evidence="7 12" id="KW-0489">Methyltransferase</keyword>
<dbReference type="InterPro" id="IPR015947">
    <property type="entry name" value="PUA-like_sf"/>
</dbReference>
<dbReference type="PIRSF" id="PIRSF015601">
    <property type="entry name" value="MTase_slr0722"/>
    <property type="match status" value="1"/>
</dbReference>
<evidence type="ECO:0000256" key="8">
    <source>
        <dbReference type="ARBA" id="ARBA00022679"/>
    </source>
</evidence>
<reference evidence="15 16" key="1">
    <citation type="submission" date="2015-06" db="EMBL/GenBank/DDBJ databases">
        <title>Draft genome sequence of the purine-degrading Clostridium cylindrosporum HC-1 (DSM 605).</title>
        <authorList>
            <person name="Poehlein A."/>
            <person name="Schiel-Bengelsdorf B."/>
            <person name="Bengelsdorf F."/>
            <person name="Daniel R."/>
            <person name="Duerre P."/>
        </authorList>
    </citation>
    <scope>NUCLEOTIDE SEQUENCE [LARGE SCALE GENOMIC DNA]</scope>
    <source>
        <strain evidence="15 16">DSM 605</strain>
    </source>
</reference>
<dbReference type="PANTHER" id="PTHR30027">
    <property type="entry name" value="RIBOSOMAL RNA SMALL SUBUNIT METHYLTRANSFERASE E"/>
    <property type="match status" value="1"/>
</dbReference>
<comment type="similarity">
    <text evidence="2 12">Belongs to the RNA methyltransferase RsmE family.</text>
</comment>
<dbReference type="SUPFAM" id="SSF88697">
    <property type="entry name" value="PUA domain-like"/>
    <property type="match status" value="1"/>
</dbReference>
<evidence type="ECO:0000256" key="12">
    <source>
        <dbReference type="PIRNR" id="PIRNR015601"/>
    </source>
</evidence>
<comment type="catalytic activity">
    <reaction evidence="11 12">
        <text>uridine(1498) in 16S rRNA + S-adenosyl-L-methionine = N(3)-methyluridine(1498) in 16S rRNA + S-adenosyl-L-homocysteine + H(+)</text>
        <dbReference type="Rhea" id="RHEA:42920"/>
        <dbReference type="Rhea" id="RHEA-COMP:10283"/>
        <dbReference type="Rhea" id="RHEA-COMP:10284"/>
        <dbReference type="ChEBI" id="CHEBI:15378"/>
        <dbReference type="ChEBI" id="CHEBI:57856"/>
        <dbReference type="ChEBI" id="CHEBI:59789"/>
        <dbReference type="ChEBI" id="CHEBI:65315"/>
        <dbReference type="ChEBI" id="CHEBI:74502"/>
        <dbReference type="EC" id="2.1.1.193"/>
    </reaction>
</comment>
<feature type="domain" description="Ribosomal RNA small subunit methyltransferase E methyltransferase" evidence="13">
    <location>
        <begin position="73"/>
        <end position="239"/>
    </location>
</feature>
<evidence type="ECO:0000256" key="3">
    <source>
        <dbReference type="ARBA" id="ARBA00012328"/>
    </source>
</evidence>
<evidence type="ECO:0000256" key="2">
    <source>
        <dbReference type="ARBA" id="ARBA00005528"/>
    </source>
</evidence>
<gene>
    <name evidence="15" type="primary">rsmE</name>
    <name evidence="15" type="ORF">CLCY_2c04070</name>
</gene>
<evidence type="ECO:0000256" key="4">
    <source>
        <dbReference type="ARBA" id="ARBA00013673"/>
    </source>
</evidence>
<keyword evidence="9 12" id="KW-0949">S-adenosyl-L-methionine</keyword>
<name>A0A0J8D6C6_CLOCY</name>
<evidence type="ECO:0000256" key="9">
    <source>
        <dbReference type="ARBA" id="ARBA00022691"/>
    </source>
</evidence>
<dbReference type="Gene3D" id="3.40.1280.10">
    <property type="match status" value="1"/>
</dbReference>
<dbReference type="GO" id="GO:0070475">
    <property type="term" value="P:rRNA base methylation"/>
    <property type="evidence" value="ECO:0007669"/>
    <property type="project" value="TreeGrafter"/>
</dbReference>
<keyword evidence="8 12" id="KW-0808">Transferase</keyword>
<dbReference type="STRING" id="1121307.CLCY_2c04070"/>
<dbReference type="EC" id="2.1.1.193" evidence="3 12"/>
<dbReference type="InterPro" id="IPR046886">
    <property type="entry name" value="RsmE_MTase_dom"/>
</dbReference>
<keyword evidence="5 12" id="KW-0963">Cytoplasm</keyword>
<comment type="subcellular location">
    <subcellularLocation>
        <location evidence="1 12">Cytoplasm</location>
    </subcellularLocation>
</comment>
<evidence type="ECO:0000313" key="16">
    <source>
        <dbReference type="Proteomes" id="UP000036756"/>
    </source>
</evidence>
<comment type="caution">
    <text evidence="15">The sequence shown here is derived from an EMBL/GenBank/DDBJ whole genome shotgun (WGS) entry which is preliminary data.</text>
</comment>
<dbReference type="InterPro" id="IPR029028">
    <property type="entry name" value="Alpha/beta_knot_MTases"/>
</dbReference>
<dbReference type="Pfam" id="PF04452">
    <property type="entry name" value="Methyltrans_RNA"/>
    <property type="match status" value="1"/>
</dbReference>
<evidence type="ECO:0000313" key="15">
    <source>
        <dbReference type="EMBL" id="KMT21645.1"/>
    </source>
</evidence>
<dbReference type="PATRIC" id="fig|1121307.3.peg.1265"/>
<proteinExistence type="inferred from homology"/>
<evidence type="ECO:0000256" key="7">
    <source>
        <dbReference type="ARBA" id="ARBA00022603"/>
    </source>
</evidence>
<dbReference type="SUPFAM" id="SSF75217">
    <property type="entry name" value="alpha/beta knot"/>
    <property type="match status" value="1"/>
</dbReference>
<accession>A0A0J8D6C6</accession>
<dbReference type="InterPro" id="IPR029026">
    <property type="entry name" value="tRNA_m1G_MTases_N"/>
</dbReference>
<dbReference type="InterPro" id="IPR006700">
    <property type="entry name" value="RsmE"/>
</dbReference>
<dbReference type="CDD" id="cd18084">
    <property type="entry name" value="RsmE-like"/>
    <property type="match status" value="1"/>
</dbReference>
<evidence type="ECO:0000259" key="13">
    <source>
        <dbReference type="Pfam" id="PF04452"/>
    </source>
</evidence>
<dbReference type="GO" id="GO:0005737">
    <property type="term" value="C:cytoplasm"/>
    <property type="evidence" value="ECO:0007669"/>
    <property type="project" value="UniProtKB-SubCell"/>
</dbReference>
<dbReference type="Proteomes" id="UP000036756">
    <property type="component" value="Unassembled WGS sequence"/>
</dbReference>
<dbReference type="InterPro" id="IPR046887">
    <property type="entry name" value="RsmE_PUA-like"/>
</dbReference>
<dbReference type="NCBIfam" id="NF008692">
    <property type="entry name" value="PRK11713.1-5"/>
    <property type="match status" value="1"/>
</dbReference>
<evidence type="ECO:0000256" key="11">
    <source>
        <dbReference type="ARBA" id="ARBA00047944"/>
    </source>
</evidence>
<dbReference type="PANTHER" id="PTHR30027:SF3">
    <property type="entry name" value="16S RRNA (URACIL(1498)-N(3))-METHYLTRANSFERASE"/>
    <property type="match status" value="1"/>
</dbReference>
<comment type="function">
    <text evidence="10 12">Specifically methylates the N3 position of the uracil ring of uridine 1498 (m3U1498) in 16S rRNA. Acts on the fully assembled 30S ribosomal subunit.</text>
</comment>
<evidence type="ECO:0000256" key="10">
    <source>
        <dbReference type="ARBA" id="ARBA00025699"/>
    </source>
</evidence>
<evidence type="ECO:0000259" key="14">
    <source>
        <dbReference type="Pfam" id="PF20260"/>
    </source>
</evidence>
<feature type="domain" description="Ribosomal RNA small subunit methyltransferase E PUA-like" evidence="14">
    <location>
        <begin position="18"/>
        <end position="65"/>
    </location>
</feature>
<protein>
    <recommendedName>
        <fullName evidence="4 12">Ribosomal RNA small subunit methyltransferase E</fullName>
        <ecNumber evidence="3 12">2.1.1.193</ecNumber>
    </recommendedName>
</protein>
<dbReference type="AlphaFoldDB" id="A0A0J8D6C6"/>
<dbReference type="NCBIfam" id="TIGR00046">
    <property type="entry name" value="RsmE family RNA methyltransferase"/>
    <property type="match status" value="1"/>
</dbReference>
<dbReference type="GO" id="GO:0070042">
    <property type="term" value="F:rRNA (uridine-N3-)-methyltransferase activity"/>
    <property type="evidence" value="ECO:0007669"/>
    <property type="project" value="TreeGrafter"/>
</dbReference>
<evidence type="ECO:0000256" key="5">
    <source>
        <dbReference type="ARBA" id="ARBA00022490"/>
    </source>
</evidence>
<evidence type="ECO:0000256" key="6">
    <source>
        <dbReference type="ARBA" id="ARBA00022552"/>
    </source>
</evidence>
<dbReference type="OrthoDB" id="9815641at2"/>